<dbReference type="EMBL" id="JADPIE010000006">
    <property type="protein sequence ID" value="MBF8437559.1"/>
    <property type="molecule type" value="Genomic_DNA"/>
</dbReference>
<organism evidence="2 3">
    <name type="scientific">Halonatronomonas betaini</name>
    <dbReference type="NCBI Taxonomy" id="2778430"/>
    <lineage>
        <taxon>Bacteria</taxon>
        <taxon>Bacillati</taxon>
        <taxon>Bacillota</taxon>
        <taxon>Clostridia</taxon>
        <taxon>Halanaerobiales</taxon>
        <taxon>Halarsenatibacteraceae</taxon>
        <taxon>Halonatronomonas</taxon>
    </lineage>
</organism>
<protein>
    <submittedName>
        <fullName evidence="2">Uncharacterized protein</fullName>
    </submittedName>
</protein>
<sequence length="180" mass="19767">MQNFKSSLFIALLTFWLAVVVSFLSQTRITDLDLLPAFFVLLLIIITGILSDMVGVAATVAREEPFNAMASKKISGAKIGLWLVRRGDKVASLMCDIIGDICGTVSGAIGAIIVLQILEEVIWPETIVNLLMIGFIASLTVGGKAFCKYYGIKKAEEITFNVSRFLNFIKVSRIFIKEVK</sequence>
<keyword evidence="1" id="KW-0472">Membrane</keyword>
<reference evidence="2" key="1">
    <citation type="submission" date="2020-11" db="EMBL/GenBank/DDBJ databases">
        <title>Halonatronomonas betainensis gen. nov., sp. nov. a novel haloalkaliphilic representative of the family Halanaerobiacae capable of betaine degradation.</title>
        <authorList>
            <person name="Boltyanskaya Y."/>
            <person name="Kevbrin V."/>
            <person name="Detkova E."/>
            <person name="Grouzdev D.S."/>
            <person name="Koziaeva V."/>
            <person name="Zhilina T."/>
        </authorList>
    </citation>
    <scope>NUCLEOTIDE SEQUENCE</scope>
    <source>
        <strain evidence="2">Z-7014</strain>
    </source>
</reference>
<evidence type="ECO:0000256" key="1">
    <source>
        <dbReference type="SAM" id="Phobius"/>
    </source>
</evidence>
<dbReference type="RefSeq" id="WP_270454553.1">
    <property type="nucleotide sequence ID" value="NZ_JADPIE010000006.1"/>
</dbReference>
<keyword evidence="3" id="KW-1185">Reference proteome</keyword>
<keyword evidence="1" id="KW-0812">Transmembrane</keyword>
<evidence type="ECO:0000313" key="2">
    <source>
        <dbReference type="EMBL" id="MBF8437559.1"/>
    </source>
</evidence>
<dbReference type="AlphaFoldDB" id="A0A931AVQ4"/>
<feature type="transmembrane region" description="Helical" evidence="1">
    <location>
        <begin position="93"/>
        <end position="115"/>
    </location>
</feature>
<comment type="caution">
    <text evidence="2">The sequence shown here is derived from an EMBL/GenBank/DDBJ whole genome shotgun (WGS) entry which is preliminary data.</text>
</comment>
<feature type="transmembrane region" description="Helical" evidence="1">
    <location>
        <begin position="127"/>
        <end position="147"/>
    </location>
</feature>
<accession>A0A931AVQ4</accession>
<name>A0A931AVQ4_9FIRM</name>
<evidence type="ECO:0000313" key="3">
    <source>
        <dbReference type="Proteomes" id="UP000621436"/>
    </source>
</evidence>
<feature type="transmembrane region" description="Helical" evidence="1">
    <location>
        <begin position="37"/>
        <end position="61"/>
    </location>
</feature>
<proteinExistence type="predicted"/>
<dbReference type="Proteomes" id="UP000621436">
    <property type="component" value="Unassembled WGS sequence"/>
</dbReference>
<gene>
    <name evidence="2" type="ORF">I0Q91_10730</name>
</gene>
<keyword evidence="1" id="KW-1133">Transmembrane helix</keyword>